<proteinExistence type="inferred from homology"/>
<dbReference type="SUPFAM" id="SSF55681">
    <property type="entry name" value="Class II aaRS and biotin synthetases"/>
    <property type="match status" value="1"/>
</dbReference>
<dbReference type="InterPro" id="IPR050062">
    <property type="entry name" value="Pro-tRNA_synthetase"/>
</dbReference>
<dbReference type="GO" id="GO:0016740">
    <property type="term" value="F:transferase activity"/>
    <property type="evidence" value="ECO:0007669"/>
    <property type="project" value="UniProtKB-ARBA"/>
</dbReference>
<dbReference type="OrthoDB" id="9809052at2"/>
<dbReference type="PANTHER" id="PTHR42753:SF2">
    <property type="entry name" value="PROLINE--TRNA LIGASE"/>
    <property type="match status" value="1"/>
</dbReference>
<dbReference type="InterPro" id="IPR006195">
    <property type="entry name" value="aa-tRNA-synth_II"/>
</dbReference>
<keyword evidence="7 10" id="KW-0648">Protein biosynthesis</keyword>
<dbReference type="NCBIfam" id="TIGR00409">
    <property type="entry name" value="proS_fam_II"/>
    <property type="match status" value="1"/>
</dbReference>
<evidence type="ECO:0000256" key="4">
    <source>
        <dbReference type="ARBA" id="ARBA00022598"/>
    </source>
</evidence>
<keyword evidence="8 10" id="KW-0030">Aminoacyl-tRNA synthetase</keyword>
<dbReference type="InterPro" id="IPR023717">
    <property type="entry name" value="Pro-tRNA-Synthase_IIa_type1"/>
</dbReference>
<evidence type="ECO:0000256" key="9">
    <source>
        <dbReference type="ARBA" id="ARBA00047671"/>
    </source>
</evidence>
<comment type="subunit">
    <text evidence="2 10">Homodimer.</text>
</comment>
<dbReference type="Proteomes" id="UP000095658">
    <property type="component" value="Unassembled WGS sequence"/>
</dbReference>
<dbReference type="Gene3D" id="3.40.50.800">
    <property type="entry name" value="Anticodon-binding domain"/>
    <property type="match status" value="1"/>
</dbReference>
<accession>A0A1E7DKI1</accession>
<dbReference type="InterPro" id="IPR002316">
    <property type="entry name" value="Pro-tRNA-ligase_IIa"/>
</dbReference>
<dbReference type="GO" id="GO:0002161">
    <property type="term" value="F:aminoacyl-tRNA deacylase activity"/>
    <property type="evidence" value="ECO:0007669"/>
    <property type="project" value="InterPro"/>
</dbReference>
<feature type="domain" description="Aminoacyl-transfer RNA synthetases class-II family profile" evidence="11">
    <location>
        <begin position="38"/>
        <end position="465"/>
    </location>
</feature>
<dbReference type="InterPro" id="IPR036754">
    <property type="entry name" value="YbaK/aa-tRNA-synt-asso_dom_sf"/>
</dbReference>
<keyword evidence="6 10" id="KW-0067">ATP-binding</keyword>
<keyword evidence="13" id="KW-1185">Reference proteome</keyword>
<dbReference type="PANTHER" id="PTHR42753">
    <property type="entry name" value="MITOCHONDRIAL RIBOSOME PROTEIN L39/PROLYL-TRNA LIGASE FAMILY MEMBER"/>
    <property type="match status" value="1"/>
</dbReference>
<dbReference type="AlphaFoldDB" id="A0A1E7DKI1"/>
<dbReference type="InterPro" id="IPR033730">
    <property type="entry name" value="ProRS_core_prok"/>
</dbReference>
<dbReference type="FunFam" id="3.30.930.10:FF:000043">
    <property type="entry name" value="Proline--tRNA ligase"/>
    <property type="match status" value="1"/>
</dbReference>
<dbReference type="InterPro" id="IPR004154">
    <property type="entry name" value="Anticodon-bd"/>
</dbReference>
<evidence type="ECO:0000256" key="7">
    <source>
        <dbReference type="ARBA" id="ARBA00022917"/>
    </source>
</evidence>
<dbReference type="RefSeq" id="WP_069939367.1">
    <property type="nucleotide sequence ID" value="NZ_MAMP01000024.1"/>
</dbReference>
<dbReference type="Pfam" id="PF03129">
    <property type="entry name" value="HGTP_anticodon"/>
    <property type="match status" value="1"/>
</dbReference>
<dbReference type="GO" id="GO:0004827">
    <property type="term" value="F:proline-tRNA ligase activity"/>
    <property type="evidence" value="ECO:0007669"/>
    <property type="project" value="UniProtKB-UniRule"/>
</dbReference>
<dbReference type="Pfam" id="PF00587">
    <property type="entry name" value="tRNA-synt_2b"/>
    <property type="match status" value="1"/>
</dbReference>
<dbReference type="PROSITE" id="PS50862">
    <property type="entry name" value="AA_TRNA_LIGASE_II"/>
    <property type="match status" value="1"/>
</dbReference>
<dbReference type="EC" id="6.1.1.15" evidence="10"/>
<evidence type="ECO:0000259" key="11">
    <source>
        <dbReference type="PROSITE" id="PS50862"/>
    </source>
</evidence>
<dbReference type="CDD" id="cd00779">
    <property type="entry name" value="ProRS_core_prok"/>
    <property type="match status" value="1"/>
</dbReference>
<evidence type="ECO:0000256" key="3">
    <source>
        <dbReference type="ARBA" id="ARBA00022490"/>
    </source>
</evidence>
<dbReference type="InterPro" id="IPR044140">
    <property type="entry name" value="ProRS_anticodon_short"/>
</dbReference>
<comment type="function">
    <text evidence="10">Catalyzes the attachment of proline to tRNA(Pro) in a two-step reaction: proline is first activated by ATP to form Pro-AMP and then transferred to the acceptor end of tRNA(Pro). As ProRS can inadvertently accommodate and process non-cognate amino acids such as alanine and cysteine, to avoid such errors it has two additional distinct editing activities against alanine. One activity is designated as 'pretransfer' editing and involves the tRNA(Pro)-independent hydrolysis of activated Ala-AMP. The other activity is designated 'posttransfer' editing and involves deacylation of mischarged Ala-tRNA(Pro). The misacylated Cys-tRNA(Pro) is not edited by ProRS.</text>
</comment>
<dbReference type="HAMAP" id="MF_01569">
    <property type="entry name" value="Pro_tRNA_synth_type1"/>
    <property type="match status" value="1"/>
</dbReference>
<protein>
    <recommendedName>
        <fullName evidence="10">Proline--tRNA ligase</fullName>
        <ecNumber evidence="10">6.1.1.15</ecNumber>
    </recommendedName>
    <alternativeName>
        <fullName evidence="10">Prolyl-tRNA synthetase</fullName>
        <shortName evidence="10">ProRS</shortName>
    </alternativeName>
</protein>
<dbReference type="SUPFAM" id="SSF52954">
    <property type="entry name" value="Class II aaRS ABD-related"/>
    <property type="match status" value="1"/>
</dbReference>
<name>A0A1E7DKI1_9BACI</name>
<comment type="domain">
    <text evidence="10">Consists of three domains: the N-terminal catalytic domain, the editing domain and the C-terminal anticodon-binding domain.</text>
</comment>
<comment type="subcellular location">
    <subcellularLocation>
        <location evidence="1 10">Cytoplasm</location>
    </subcellularLocation>
</comment>
<dbReference type="InterPro" id="IPR007214">
    <property type="entry name" value="YbaK/aa-tRNA-synth-assoc-dom"/>
</dbReference>
<evidence type="ECO:0000313" key="13">
    <source>
        <dbReference type="Proteomes" id="UP000095658"/>
    </source>
</evidence>
<dbReference type="InterPro" id="IPR002314">
    <property type="entry name" value="aa-tRNA-synt_IIb"/>
</dbReference>
<dbReference type="SUPFAM" id="SSF55826">
    <property type="entry name" value="YbaK/ProRS associated domain"/>
    <property type="match status" value="1"/>
</dbReference>
<dbReference type="GO" id="GO:0140096">
    <property type="term" value="F:catalytic activity, acting on a protein"/>
    <property type="evidence" value="ECO:0007669"/>
    <property type="project" value="UniProtKB-ARBA"/>
</dbReference>
<dbReference type="GO" id="GO:0005524">
    <property type="term" value="F:ATP binding"/>
    <property type="evidence" value="ECO:0007669"/>
    <property type="project" value="UniProtKB-UniRule"/>
</dbReference>
<dbReference type="Gene3D" id="3.90.960.10">
    <property type="entry name" value="YbaK/aminoacyl-tRNA synthetase-associated domain"/>
    <property type="match status" value="1"/>
</dbReference>
<dbReference type="GO" id="GO:0006433">
    <property type="term" value="P:prolyl-tRNA aminoacylation"/>
    <property type="evidence" value="ECO:0007669"/>
    <property type="project" value="UniProtKB-UniRule"/>
</dbReference>
<dbReference type="InterPro" id="IPR045864">
    <property type="entry name" value="aa-tRNA-synth_II/BPL/LPL"/>
</dbReference>
<comment type="catalytic activity">
    <reaction evidence="9 10">
        <text>tRNA(Pro) + L-proline + ATP = L-prolyl-tRNA(Pro) + AMP + diphosphate</text>
        <dbReference type="Rhea" id="RHEA:14305"/>
        <dbReference type="Rhea" id="RHEA-COMP:9700"/>
        <dbReference type="Rhea" id="RHEA-COMP:9702"/>
        <dbReference type="ChEBI" id="CHEBI:30616"/>
        <dbReference type="ChEBI" id="CHEBI:33019"/>
        <dbReference type="ChEBI" id="CHEBI:60039"/>
        <dbReference type="ChEBI" id="CHEBI:78442"/>
        <dbReference type="ChEBI" id="CHEBI:78532"/>
        <dbReference type="ChEBI" id="CHEBI:456215"/>
        <dbReference type="EC" id="6.1.1.15"/>
    </reaction>
</comment>
<dbReference type="NCBIfam" id="NF006625">
    <property type="entry name" value="PRK09194.1"/>
    <property type="match status" value="1"/>
</dbReference>
<keyword evidence="5 10" id="KW-0547">Nucleotide-binding</keyword>
<dbReference type="CDD" id="cd00861">
    <property type="entry name" value="ProRS_anticodon_short"/>
    <property type="match status" value="1"/>
</dbReference>
<dbReference type="InterPro" id="IPR036621">
    <property type="entry name" value="Anticodon-bd_dom_sf"/>
</dbReference>
<reference evidence="12 13" key="1">
    <citation type="submission" date="2016-06" db="EMBL/GenBank/DDBJ databases">
        <title>Domibacillus iocasae genome sequencing.</title>
        <authorList>
            <person name="Verma A."/>
            <person name="Pal Y."/>
            <person name="Ojha A.K."/>
            <person name="Krishnamurthi S."/>
        </authorList>
    </citation>
    <scope>NUCLEOTIDE SEQUENCE [LARGE SCALE GENOMIC DNA]</scope>
    <source>
        <strain evidence="12 13">DSM 29979</strain>
    </source>
</reference>
<evidence type="ECO:0000256" key="8">
    <source>
        <dbReference type="ARBA" id="ARBA00023146"/>
    </source>
</evidence>
<dbReference type="CDD" id="cd04334">
    <property type="entry name" value="ProRS-INS"/>
    <property type="match status" value="1"/>
</dbReference>
<evidence type="ECO:0000256" key="10">
    <source>
        <dbReference type="HAMAP-Rule" id="MF_01569"/>
    </source>
</evidence>
<dbReference type="FunFam" id="3.30.930.10:FF:000062">
    <property type="entry name" value="Proline--tRNA ligase"/>
    <property type="match status" value="1"/>
</dbReference>
<comment type="similarity">
    <text evidence="10">Belongs to the class-II aminoacyl-tRNA synthetase family. ProS type 1 subfamily.</text>
</comment>
<dbReference type="Pfam" id="PF04073">
    <property type="entry name" value="tRNA_edit"/>
    <property type="match status" value="1"/>
</dbReference>
<organism evidence="12 13">
    <name type="scientific">Domibacillus iocasae</name>
    <dbReference type="NCBI Taxonomy" id="1714016"/>
    <lineage>
        <taxon>Bacteria</taxon>
        <taxon>Bacillati</taxon>
        <taxon>Bacillota</taxon>
        <taxon>Bacilli</taxon>
        <taxon>Bacillales</taxon>
        <taxon>Bacillaceae</taxon>
        <taxon>Domibacillus</taxon>
    </lineage>
</organism>
<gene>
    <name evidence="10" type="primary">proS</name>
    <name evidence="12" type="ORF">BA724_10770</name>
</gene>
<evidence type="ECO:0000256" key="6">
    <source>
        <dbReference type="ARBA" id="ARBA00022840"/>
    </source>
</evidence>
<evidence type="ECO:0000256" key="2">
    <source>
        <dbReference type="ARBA" id="ARBA00011738"/>
    </source>
</evidence>
<dbReference type="EMBL" id="MAMP01000024">
    <property type="protein sequence ID" value="OES43580.1"/>
    <property type="molecule type" value="Genomic_DNA"/>
</dbReference>
<dbReference type="PRINTS" id="PR01046">
    <property type="entry name" value="TRNASYNTHPRO"/>
</dbReference>
<dbReference type="STRING" id="1714016.BA724_10770"/>
<dbReference type="FunFam" id="3.40.50.800:FF:000011">
    <property type="entry name" value="Proline--tRNA ligase"/>
    <property type="match status" value="1"/>
</dbReference>
<sequence>MKQSKTLIPTMREVPADAEVKSHQLLLRAGFIRQNASGVYSYLPLGKKMLRKVEEIVREEMDDAGAVELLMPALQQAELWQESGRWQTYGPELMRLKDRHSRDFALGATHEEVITSLVRDEIKSYKRLPLTLYQIQTKFRDEKRPRFGLLRGREFVMKDAYSFHSSQASLDEVYDRLFEAYSNVFRRCGLNFRAVIADSGAMGGKDTHEFMVLSEIGEDTIAYSDASDYAANVEMAPVVTVYEKSNEALKPLQKVETPDSKTIESVGKFLNVSAEQCIKTLLFNVDDEMVVVLARGDHEINDIKLKNVLNAKTVEMAEEEDAVKLFGASFGSLGPVRLPDGIKILADNAVQSMANIVCGANENGWHYVNANMERDFNVTEFADLRFILEGDPSPDGEGTIQFAKGIEVGHIFKLGTRYSEAMNAVYLDENGRTQPMIMGCYGIGVSRIVAAIAEQFNDENGFVWPVNLTPFDVHVIPVNVKDEAQVKAADDMYAALRSAGMTVLLDDRAERAGVKFTDSDLIGLPIRVTAGKKAAEGIVEIKVRKTGEVVEAPVNEVVQVVRDLQAAL</sequence>
<comment type="caution">
    <text evidence="12">The sequence shown here is derived from an EMBL/GenBank/DDBJ whole genome shotgun (WGS) entry which is preliminary data.</text>
</comment>
<keyword evidence="3 10" id="KW-0963">Cytoplasm</keyword>
<evidence type="ECO:0000313" key="12">
    <source>
        <dbReference type="EMBL" id="OES43580.1"/>
    </source>
</evidence>
<dbReference type="Gene3D" id="3.30.930.10">
    <property type="entry name" value="Bira Bifunctional Protein, Domain 2"/>
    <property type="match status" value="2"/>
</dbReference>
<evidence type="ECO:0000256" key="1">
    <source>
        <dbReference type="ARBA" id="ARBA00004496"/>
    </source>
</evidence>
<dbReference type="PIRSF" id="PIRSF001535">
    <property type="entry name" value="ProRS_1"/>
    <property type="match status" value="1"/>
</dbReference>
<dbReference type="InterPro" id="IPR004500">
    <property type="entry name" value="Pro-tRNA-synth_IIa_bac-type"/>
</dbReference>
<keyword evidence="4 10" id="KW-0436">Ligase</keyword>
<dbReference type="GO" id="GO:0005829">
    <property type="term" value="C:cytosol"/>
    <property type="evidence" value="ECO:0007669"/>
    <property type="project" value="TreeGrafter"/>
</dbReference>
<evidence type="ECO:0000256" key="5">
    <source>
        <dbReference type="ARBA" id="ARBA00022741"/>
    </source>
</evidence>